<evidence type="ECO:0000313" key="2">
    <source>
        <dbReference type="EMBL" id="GIG45222.1"/>
    </source>
</evidence>
<protein>
    <submittedName>
        <fullName evidence="2">NAD(P)-dependent oxidoreductase</fullName>
    </submittedName>
</protein>
<dbReference type="Pfam" id="PF05368">
    <property type="entry name" value="NmrA"/>
    <property type="match status" value="1"/>
</dbReference>
<organism evidence="2 3">
    <name type="scientific">Dactylosporangium siamense</name>
    <dbReference type="NCBI Taxonomy" id="685454"/>
    <lineage>
        <taxon>Bacteria</taxon>
        <taxon>Bacillati</taxon>
        <taxon>Actinomycetota</taxon>
        <taxon>Actinomycetes</taxon>
        <taxon>Micromonosporales</taxon>
        <taxon>Micromonosporaceae</taxon>
        <taxon>Dactylosporangium</taxon>
    </lineage>
</organism>
<reference evidence="2" key="1">
    <citation type="submission" date="2021-01" db="EMBL/GenBank/DDBJ databases">
        <title>Whole genome shotgun sequence of Dactylosporangium siamense NBRC 106093.</title>
        <authorList>
            <person name="Komaki H."/>
            <person name="Tamura T."/>
        </authorList>
    </citation>
    <scope>NUCLEOTIDE SEQUENCE</scope>
    <source>
        <strain evidence="2">NBRC 106093</strain>
    </source>
</reference>
<evidence type="ECO:0000259" key="1">
    <source>
        <dbReference type="Pfam" id="PF05368"/>
    </source>
</evidence>
<evidence type="ECO:0000313" key="3">
    <source>
        <dbReference type="Proteomes" id="UP000660611"/>
    </source>
</evidence>
<dbReference type="Gene3D" id="3.90.25.10">
    <property type="entry name" value="UDP-galactose 4-epimerase, domain 1"/>
    <property type="match status" value="1"/>
</dbReference>
<dbReference type="InterPro" id="IPR008030">
    <property type="entry name" value="NmrA-like"/>
</dbReference>
<comment type="caution">
    <text evidence="2">The sequence shown here is derived from an EMBL/GenBank/DDBJ whole genome shotgun (WGS) entry which is preliminary data.</text>
</comment>
<dbReference type="PANTHER" id="PTHR43162">
    <property type="match status" value="1"/>
</dbReference>
<gene>
    <name evidence="2" type="ORF">Dsi01nite_032630</name>
</gene>
<dbReference type="PANTHER" id="PTHR43162:SF1">
    <property type="entry name" value="PRESTALK A DIFFERENTIATION PROTEIN A"/>
    <property type="match status" value="1"/>
</dbReference>
<accession>A0A919U816</accession>
<dbReference type="SUPFAM" id="SSF51735">
    <property type="entry name" value="NAD(P)-binding Rossmann-fold domains"/>
    <property type="match status" value="1"/>
</dbReference>
<dbReference type="InterPro" id="IPR036291">
    <property type="entry name" value="NAD(P)-bd_dom_sf"/>
</dbReference>
<dbReference type="RefSeq" id="WP_203847021.1">
    <property type="nucleotide sequence ID" value="NZ_BAAAVW010000009.1"/>
</dbReference>
<dbReference type="Proteomes" id="UP000660611">
    <property type="component" value="Unassembled WGS sequence"/>
</dbReference>
<dbReference type="AlphaFoldDB" id="A0A919U816"/>
<dbReference type="EMBL" id="BONQ01000050">
    <property type="protein sequence ID" value="GIG45222.1"/>
    <property type="molecule type" value="Genomic_DNA"/>
</dbReference>
<keyword evidence="3" id="KW-1185">Reference proteome</keyword>
<dbReference type="InterPro" id="IPR051604">
    <property type="entry name" value="Ergot_Alk_Oxidoreductase"/>
</dbReference>
<dbReference type="Gene3D" id="3.40.50.720">
    <property type="entry name" value="NAD(P)-binding Rossmann-like Domain"/>
    <property type="match status" value="1"/>
</dbReference>
<feature type="domain" description="NmrA-like" evidence="1">
    <location>
        <begin position="4"/>
        <end position="246"/>
    </location>
</feature>
<proteinExistence type="predicted"/>
<name>A0A919U816_9ACTN</name>
<sequence>MAELFLVTGATGKTGAYAVRQLLERGAPVRALVHRADPRSAELAAAGAEVVVADLLDPAAVSAATRDVTAAYFAYPIIPGLLEATATFAQAAAEARVEAIVNMSQISARRDAGSHAARQHWLAERVLDWSPVAVTHLRPTFFAEWLISFYQPDGTLRLPFGAGRHAPIAAEDQAHVITAILREPAPHAGRVYRLFGPKELNHHEIAAEMSAALGREVRYAPVSRDAFADQLRGRGFGEHIIQHLRAVAVDYRNGVFAGTNDVVRTIGGSEPMGVREFVTRNKRYYDERSTIDFW</sequence>